<organism evidence="1 2">
    <name type="scientific">Catellatospora chokoriensis</name>
    <dbReference type="NCBI Taxonomy" id="310353"/>
    <lineage>
        <taxon>Bacteria</taxon>
        <taxon>Bacillati</taxon>
        <taxon>Actinomycetota</taxon>
        <taxon>Actinomycetes</taxon>
        <taxon>Micromonosporales</taxon>
        <taxon>Micromonosporaceae</taxon>
        <taxon>Catellatospora</taxon>
    </lineage>
</organism>
<comment type="caution">
    <text evidence="1">The sequence shown here is derived from an EMBL/GenBank/DDBJ whole genome shotgun (WGS) entry which is preliminary data.</text>
</comment>
<protein>
    <submittedName>
        <fullName evidence="1">Uncharacterized protein</fullName>
    </submittedName>
</protein>
<sequence length="100" mass="11287">MKTENNDAETRFRRIMTDAARRIPRGDDPPYSLGMDLMGNLMPVCDADFAGAAYEMWGGLTDGIDGPPRCDYALSISPFPHRARRLHAWARSRRGVRHPL</sequence>
<proteinExistence type="predicted"/>
<evidence type="ECO:0000313" key="1">
    <source>
        <dbReference type="EMBL" id="GIF89951.1"/>
    </source>
</evidence>
<reference evidence="1 2" key="1">
    <citation type="submission" date="2021-01" db="EMBL/GenBank/DDBJ databases">
        <title>Whole genome shotgun sequence of Catellatospora chokoriensis NBRC 107358.</title>
        <authorList>
            <person name="Komaki H."/>
            <person name="Tamura T."/>
        </authorList>
    </citation>
    <scope>NUCLEOTIDE SEQUENCE [LARGE SCALE GENOMIC DNA]</scope>
    <source>
        <strain evidence="1 2">NBRC 107358</strain>
    </source>
</reference>
<dbReference type="AlphaFoldDB" id="A0A8J3NRX4"/>
<evidence type="ECO:0000313" key="2">
    <source>
        <dbReference type="Proteomes" id="UP000619293"/>
    </source>
</evidence>
<dbReference type="EMBL" id="BONG01000019">
    <property type="protein sequence ID" value="GIF89951.1"/>
    <property type="molecule type" value="Genomic_DNA"/>
</dbReference>
<name>A0A8J3NRX4_9ACTN</name>
<dbReference type="Proteomes" id="UP000619293">
    <property type="component" value="Unassembled WGS sequence"/>
</dbReference>
<keyword evidence="2" id="KW-1185">Reference proteome</keyword>
<accession>A0A8J3NRX4</accession>
<gene>
    <name evidence="1" type="ORF">Cch02nite_33950</name>
</gene>